<evidence type="ECO:0000313" key="3">
    <source>
        <dbReference type="EMBL" id="KAE9008891.1"/>
    </source>
</evidence>
<dbReference type="InterPro" id="IPR036034">
    <property type="entry name" value="PDZ_sf"/>
</dbReference>
<proteinExistence type="predicted"/>
<feature type="compositionally biased region" description="Low complexity" evidence="1">
    <location>
        <begin position="384"/>
        <end position="395"/>
    </location>
</feature>
<evidence type="ECO:0000313" key="4">
    <source>
        <dbReference type="EMBL" id="KAE9350796.1"/>
    </source>
</evidence>
<evidence type="ECO:0000256" key="1">
    <source>
        <dbReference type="SAM" id="MobiDB-lite"/>
    </source>
</evidence>
<gene>
    <name evidence="3" type="ORF">PR002_g15763</name>
    <name evidence="4" type="ORF">PR003_g5200</name>
</gene>
<feature type="domain" description="PDZ" evidence="2">
    <location>
        <begin position="157"/>
        <end position="209"/>
    </location>
</feature>
<dbReference type="SUPFAM" id="SSF50156">
    <property type="entry name" value="PDZ domain-like"/>
    <property type="match status" value="1"/>
</dbReference>
<feature type="region of interest" description="Disordered" evidence="1">
    <location>
        <begin position="335"/>
        <end position="354"/>
    </location>
</feature>
<dbReference type="Proteomes" id="UP000434957">
    <property type="component" value="Unassembled WGS sequence"/>
</dbReference>
<dbReference type="InterPro" id="IPR001478">
    <property type="entry name" value="PDZ"/>
</dbReference>
<feature type="compositionally biased region" description="Low complexity" evidence="1">
    <location>
        <begin position="217"/>
        <end position="231"/>
    </location>
</feature>
<dbReference type="PROSITE" id="PS50106">
    <property type="entry name" value="PDZ"/>
    <property type="match status" value="2"/>
</dbReference>
<feature type="compositionally biased region" description="Low complexity" evidence="1">
    <location>
        <begin position="541"/>
        <end position="559"/>
    </location>
</feature>
<dbReference type="CDD" id="cd00136">
    <property type="entry name" value="PDZ_canonical"/>
    <property type="match status" value="1"/>
</dbReference>
<feature type="domain" description="PDZ" evidence="2">
    <location>
        <begin position="620"/>
        <end position="703"/>
    </location>
</feature>
<evidence type="ECO:0000313" key="5">
    <source>
        <dbReference type="Proteomes" id="UP000434957"/>
    </source>
</evidence>
<feature type="compositionally biased region" description="Polar residues" evidence="1">
    <location>
        <begin position="583"/>
        <end position="594"/>
    </location>
</feature>
<dbReference type="SMART" id="SM00228">
    <property type="entry name" value="PDZ"/>
    <property type="match status" value="2"/>
</dbReference>
<organism evidence="3 6">
    <name type="scientific">Phytophthora rubi</name>
    <dbReference type="NCBI Taxonomy" id="129364"/>
    <lineage>
        <taxon>Eukaryota</taxon>
        <taxon>Sar</taxon>
        <taxon>Stramenopiles</taxon>
        <taxon>Oomycota</taxon>
        <taxon>Peronosporomycetes</taxon>
        <taxon>Peronosporales</taxon>
        <taxon>Peronosporaceae</taxon>
        <taxon>Phytophthora</taxon>
    </lineage>
</organism>
<evidence type="ECO:0000313" key="6">
    <source>
        <dbReference type="Proteomes" id="UP000435112"/>
    </source>
</evidence>
<reference evidence="3 6" key="1">
    <citation type="submission" date="2018-09" db="EMBL/GenBank/DDBJ databases">
        <title>Genomic investigation of the strawberry pathogen Phytophthora fragariae indicates pathogenicity is determined by transcriptional variation in three key races.</title>
        <authorList>
            <person name="Adams T.M."/>
            <person name="Armitage A.D."/>
            <person name="Sobczyk M.K."/>
            <person name="Bates H.J."/>
            <person name="Dunwell J.M."/>
            <person name="Nellist C.F."/>
            <person name="Harrison R.J."/>
        </authorList>
    </citation>
    <scope>NUCLEOTIDE SEQUENCE [LARGE SCALE GENOMIC DNA]</scope>
    <source>
        <strain evidence="3 6">SCRP324</strain>
        <strain evidence="4 5">SCRP333</strain>
    </source>
</reference>
<feature type="region of interest" description="Disordered" evidence="1">
    <location>
        <begin position="506"/>
        <end position="594"/>
    </location>
</feature>
<feature type="compositionally biased region" description="Low complexity" evidence="1">
    <location>
        <begin position="461"/>
        <end position="475"/>
    </location>
</feature>
<dbReference type="EMBL" id="QXFT01000211">
    <property type="protein sequence ID" value="KAE9350796.1"/>
    <property type="molecule type" value="Genomic_DNA"/>
</dbReference>
<sequence>MVDAEAQTEAPSPAAVVGVEQDLLFGVRVRKSFGARAFWGSVVGCYWVSGGLFYKVSFDDGDVDLFSADEVLRDAQEAKKHAKENPQASNGARNEPLDAYFNAMRLHSLKRKRDDVVDCSVPNVRRVQLWGQRLYASIYTNERNETFIKEMLKTEDGGQGEMESTGHVQVGDMILAVNHTRVLGLPSRDLAEMIKKPKRPITLTFYRPQQARGEAEQATTTPAAQTQQPPALETVTPSSFLVPPPAFGNSTSAPPPPLPQWSQPLRAAMSEKEALQRSLLQSVAGRQGGYVPMGVAGPGNPVPNPGLMAHTQQYFQRFADAAAMRASAGFSIAPPQHARPMAMPPPQTSAPASRVEYYTGRNQRQRTTGSTLYHQVQQLQAQRNSTSASNTISSSEPRAVPTAHTRTNSAPIADARTSGEPRRTASSEPARNQPDASPNDESANERSSAEITSRENTRVQTSASTTSATAGTSTMTDRDVEAIAALAERDPMAAQRVWNGASSFLSPSDTSAAKNPKSPTTQSTSFLTPDGASSFLSPNDASLAKTSEASTASSTSFLTPNSASAEKSPTTVEHAAESASHSMSFLSPTDFNMEQTSMPTRQDLAATTSGQINSNVSVATVQVSRRRLYLTLGVQGTLIAVTSFVPDEVGRPGEVELSGKVLPGDVLVRVNATHIISGMTPSNVAEIVNAAPRPVTLWFERASWDILDGKA</sequence>
<keyword evidence="5" id="KW-1185">Reference proteome</keyword>
<accession>A0A6A3KNL9</accession>
<feature type="region of interest" description="Disordered" evidence="1">
    <location>
        <begin position="375"/>
        <end position="476"/>
    </location>
</feature>
<feature type="compositionally biased region" description="Polar residues" evidence="1">
    <location>
        <begin position="560"/>
        <end position="571"/>
    </location>
</feature>
<dbReference type="EMBL" id="QXFU01001166">
    <property type="protein sequence ID" value="KAE9008891.1"/>
    <property type="molecule type" value="Genomic_DNA"/>
</dbReference>
<feature type="compositionally biased region" description="Polar residues" evidence="1">
    <location>
        <begin position="426"/>
        <end position="442"/>
    </location>
</feature>
<dbReference type="AlphaFoldDB" id="A0A6A3KNL9"/>
<feature type="compositionally biased region" description="Polar residues" evidence="1">
    <location>
        <begin position="506"/>
        <end position="527"/>
    </location>
</feature>
<name>A0A6A3KNL9_9STRA</name>
<feature type="region of interest" description="Disordered" evidence="1">
    <location>
        <begin position="202"/>
        <end position="270"/>
    </location>
</feature>
<dbReference type="OrthoDB" id="165498at2759"/>
<protein>
    <recommendedName>
        <fullName evidence="2">PDZ domain-containing protein</fullName>
    </recommendedName>
</protein>
<evidence type="ECO:0000259" key="2">
    <source>
        <dbReference type="PROSITE" id="PS50106"/>
    </source>
</evidence>
<comment type="caution">
    <text evidence="3">The sequence shown here is derived from an EMBL/GenBank/DDBJ whole genome shotgun (WGS) entry which is preliminary data.</text>
</comment>
<dbReference type="Gene3D" id="2.30.42.10">
    <property type="match status" value="1"/>
</dbReference>
<dbReference type="Proteomes" id="UP000435112">
    <property type="component" value="Unassembled WGS sequence"/>
</dbReference>
<feature type="compositionally biased region" description="Basic and acidic residues" evidence="1">
    <location>
        <begin position="443"/>
        <end position="457"/>
    </location>
</feature>